<dbReference type="InterPro" id="IPR020845">
    <property type="entry name" value="AMP-binding_CS"/>
</dbReference>
<dbReference type="NCBIfam" id="TIGR01733">
    <property type="entry name" value="AA-adenyl-dom"/>
    <property type="match status" value="1"/>
</dbReference>
<proteinExistence type="predicted"/>
<dbReference type="Proteomes" id="UP000886741">
    <property type="component" value="Unassembled WGS sequence"/>
</dbReference>
<dbReference type="Pfam" id="PF00501">
    <property type="entry name" value="AMP-binding"/>
    <property type="match status" value="1"/>
</dbReference>
<dbReference type="EMBL" id="DVJJ01000110">
    <property type="protein sequence ID" value="HIS65141.1"/>
    <property type="molecule type" value="Genomic_DNA"/>
</dbReference>
<dbReference type="SUPFAM" id="SSF56801">
    <property type="entry name" value="Acetyl-CoA synthetase-like"/>
    <property type="match status" value="1"/>
</dbReference>
<dbReference type="InterPro" id="IPR042099">
    <property type="entry name" value="ANL_N_sf"/>
</dbReference>
<evidence type="ECO:0000313" key="3">
    <source>
        <dbReference type="Proteomes" id="UP000886741"/>
    </source>
</evidence>
<dbReference type="PANTHER" id="PTHR45527">
    <property type="entry name" value="NONRIBOSOMAL PEPTIDE SYNTHETASE"/>
    <property type="match status" value="1"/>
</dbReference>
<dbReference type="CDD" id="cd05930">
    <property type="entry name" value="A_NRPS"/>
    <property type="match status" value="1"/>
</dbReference>
<dbReference type="PROSITE" id="PS00455">
    <property type="entry name" value="AMP_BINDING"/>
    <property type="match status" value="1"/>
</dbReference>
<gene>
    <name evidence="2" type="ORF">IAA83_07215</name>
</gene>
<dbReference type="Gene3D" id="3.30.300.30">
    <property type="match status" value="1"/>
</dbReference>
<dbReference type="PANTHER" id="PTHR45527:SF1">
    <property type="entry name" value="FATTY ACID SYNTHASE"/>
    <property type="match status" value="1"/>
</dbReference>
<evidence type="ECO:0000259" key="1">
    <source>
        <dbReference type="Pfam" id="PF00501"/>
    </source>
</evidence>
<dbReference type="AlphaFoldDB" id="A0A9D1FAM0"/>
<dbReference type="Gene3D" id="3.40.50.12780">
    <property type="entry name" value="N-terminal domain of ligase-like"/>
    <property type="match status" value="1"/>
</dbReference>
<dbReference type="GO" id="GO:0031177">
    <property type="term" value="F:phosphopantetheine binding"/>
    <property type="evidence" value="ECO:0007669"/>
    <property type="project" value="TreeGrafter"/>
</dbReference>
<accession>A0A9D1FAM0</accession>
<reference evidence="2" key="2">
    <citation type="journal article" date="2021" name="PeerJ">
        <title>Extensive microbial diversity within the chicken gut microbiome revealed by metagenomics and culture.</title>
        <authorList>
            <person name="Gilroy R."/>
            <person name="Ravi A."/>
            <person name="Getino M."/>
            <person name="Pursley I."/>
            <person name="Horton D.L."/>
            <person name="Alikhan N.F."/>
            <person name="Baker D."/>
            <person name="Gharbi K."/>
            <person name="Hall N."/>
            <person name="Watson M."/>
            <person name="Adriaenssens E.M."/>
            <person name="Foster-Nyarko E."/>
            <person name="Jarju S."/>
            <person name="Secka A."/>
            <person name="Antonio M."/>
            <person name="Oren A."/>
            <person name="Chaudhuri R.R."/>
            <person name="La Ragione R."/>
            <person name="Hildebrand F."/>
            <person name="Pallen M.J."/>
        </authorList>
    </citation>
    <scope>NUCLEOTIDE SEQUENCE</scope>
    <source>
        <strain evidence="2">ChiBcec16-1751</strain>
    </source>
</reference>
<protein>
    <submittedName>
        <fullName evidence="2">Amino acid adenylation domain-containing protein</fullName>
    </submittedName>
</protein>
<dbReference type="GO" id="GO:0043041">
    <property type="term" value="P:amino acid activation for nonribosomal peptide biosynthetic process"/>
    <property type="evidence" value="ECO:0007669"/>
    <property type="project" value="TreeGrafter"/>
</dbReference>
<organism evidence="2 3">
    <name type="scientific">Candidatus Avoscillospira avistercoris</name>
    <dbReference type="NCBI Taxonomy" id="2840707"/>
    <lineage>
        <taxon>Bacteria</taxon>
        <taxon>Bacillati</taxon>
        <taxon>Bacillota</taxon>
        <taxon>Clostridia</taxon>
        <taxon>Eubacteriales</taxon>
        <taxon>Oscillospiraceae</taxon>
        <taxon>Oscillospiraceae incertae sedis</taxon>
        <taxon>Candidatus Avoscillospira</taxon>
    </lineage>
</organism>
<feature type="domain" description="AMP-dependent synthetase/ligase" evidence="1">
    <location>
        <begin position="9"/>
        <end position="364"/>
    </location>
</feature>
<comment type="caution">
    <text evidence="2">The sequence shown here is derived from an EMBL/GenBank/DDBJ whole genome shotgun (WGS) entry which is preliminary data.</text>
</comment>
<dbReference type="InterPro" id="IPR000873">
    <property type="entry name" value="AMP-dep_synth/lig_dom"/>
</dbReference>
<dbReference type="GO" id="GO:0044550">
    <property type="term" value="P:secondary metabolite biosynthetic process"/>
    <property type="evidence" value="ECO:0007669"/>
    <property type="project" value="TreeGrafter"/>
</dbReference>
<reference evidence="2" key="1">
    <citation type="submission" date="2020-10" db="EMBL/GenBank/DDBJ databases">
        <authorList>
            <person name="Gilroy R."/>
        </authorList>
    </citation>
    <scope>NUCLEOTIDE SEQUENCE</scope>
    <source>
        <strain evidence="2">ChiBcec16-1751</strain>
    </source>
</reference>
<dbReference type="InterPro" id="IPR010071">
    <property type="entry name" value="AA_adenyl_dom"/>
</dbReference>
<dbReference type="InterPro" id="IPR045851">
    <property type="entry name" value="AMP-bd_C_sf"/>
</dbReference>
<dbReference type="GO" id="GO:0005737">
    <property type="term" value="C:cytoplasm"/>
    <property type="evidence" value="ECO:0007669"/>
    <property type="project" value="TreeGrafter"/>
</dbReference>
<evidence type="ECO:0000313" key="2">
    <source>
        <dbReference type="EMBL" id="HIS65141.1"/>
    </source>
</evidence>
<sequence length="503" mass="56073">MQRSVLEYLEATAARLGDKTAFADEHGAVTFGELEERSRRLGSWLARKVPDNGTPIAILADRCVNSPVAFMAALQCGCCYVPLDPQMPRQRLESILEQLESPVVLYDDAQEKLAAELRDRYPLERISAHTADPVDDALLAARRALVVDTDPVYIIFTSGSTGVPKGIVCHHRGVMDLAQWLSEAGQFTEGDTLGNQAPFYFDGSVKDLYMTIKCGATCEIIPKKLFMFPKLLVEFLNEKGVTALQWATSAFHLVAASGVLADRSIPTLQKVLVGGEALRAPDLRAWRQAMPDAAYINLYGPTETTVDAAWYRVERDFDDNESIPIGRACANKELFLLDEALRPVAPGEPGELCIRGTGLAHGYYRDPEKTAAAFIRDPRCPHYPRRIYRTGDMAVERNGLFYFLSRRDGQIKHMGYRIELGEIEVALHGQDGVEAAACLFDEGRDRILCVYTGSVEPMELAKAMRRAVPKYMMPNLYERLEQMPYNGNGKIDRVQLKARFLGQ</sequence>
<name>A0A9D1FAM0_9FIRM</name>